<evidence type="ECO:0000256" key="1">
    <source>
        <dbReference type="ARBA" id="ARBA00004613"/>
    </source>
</evidence>
<dbReference type="InterPro" id="IPR001842">
    <property type="entry name" value="Peptidase_M36"/>
</dbReference>
<keyword evidence="10 12" id="KW-0865">Zymogen</keyword>
<accession>A0A9W8EHY2</accession>
<evidence type="ECO:0000256" key="3">
    <source>
        <dbReference type="ARBA" id="ARBA00022525"/>
    </source>
</evidence>
<keyword evidence="6" id="KW-0732">Signal</keyword>
<dbReference type="Gene3D" id="1.10.390.10">
    <property type="entry name" value="Neutral Protease Domain 2"/>
    <property type="match status" value="1"/>
</dbReference>
<sequence length="511" mass="54963">MLLGLAWSADAMESVACNAPRPCRPIHEMWPKFNIYEQPVLVNTTQETSSLARRLALGQHGIPFDTIAVAGAYTDGTSGIAHVYAQQSINRKMVFSGLASVNINADGHVISSSQSFAPASAPLADAPAPSSRTNIARAASSRQAAPTSLSAYLGSGSDSVGTATEALVYAADGSVVPVWHISLRQGGHWWSACVNAHHGRVEALNDWAHQFSRAESFQVFPRTVLSPGDGPRRLVASPANAAASPRGWVATNTMAGNNVWAQNNPDGGYGWLANHRPTAANPTFAFPLDLTQPPSSYVDASVTQLFYTVNMMHDLSFIYGFDEAAGNFQDPAAALGEGWSDMVANLLRIRASDSPACRALAMGAYVYGRGIRKHPYSVDRADRAATYASLDTPAYRDAHAAGEVWAQILYDVTWRLTDRHGAADDLFLRDLATGSLLMLQIVLDAVKLQPCHPSFLDARDAIVHAERNLTGGRNRCTLWRGFAARGLGAAAAFDGRRRTEDFTLPPDCRAR</sequence>
<keyword evidence="4 12" id="KW-0645">Protease</keyword>
<dbReference type="InterPro" id="IPR050371">
    <property type="entry name" value="Fungal_virulence_M36"/>
</dbReference>
<gene>
    <name evidence="14" type="ORF">H4R26_000398</name>
</gene>
<evidence type="ECO:0000256" key="10">
    <source>
        <dbReference type="ARBA" id="ARBA00023145"/>
    </source>
</evidence>
<dbReference type="InterPro" id="IPR011096">
    <property type="entry name" value="FTP_domain"/>
</dbReference>
<evidence type="ECO:0000313" key="14">
    <source>
        <dbReference type="EMBL" id="KAJ2008123.1"/>
    </source>
</evidence>
<comment type="similarity">
    <text evidence="2 12">Belongs to the peptidase M36 family.</text>
</comment>
<keyword evidence="8 11" id="KW-0862">Zinc</keyword>
<evidence type="ECO:0000256" key="5">
    <source>
        <dbReference type="ARBA" id="ARBA00022723"/>
    </source>
</evidence>
<dbReference type="AlphaFoldDB" id="A0A9W8EHY2"/>
<evidence type="ECO:0000256" key="9">
    <source>
        <dbReference type="ARBA" id="ARBA00023049"/>
    </source>
</evidence>
<comment type="subcellular location">
    <subcellularLocation>
        <location evidence="1 12">Secreted</location>
    </subcellularLocation>
</comment>
<dbReference type="SUPFAM" id="SSF55486">
    <property type="entry name" value="Metalloproteases ('zincins'), catalytic domain"/>
    <property type="match status" value="1"/>
</dbReference>
<protein>
    <recommendedName>
        <fullName evidence="12">Extracellular metalloproteinase</fullName>
        <ecNumber evidence="12">3.4.24.-</ecNumber>
    </recommendedName>
    <alternativeName>
        <fullName evidence="12">Fungalysin</fullName>
    </alternativeName>
</protein>
<dbReference type="GO" id="GO:0005615">
    <property type="term" value="C:extracellular space"/>
    <property type="evidence" value="ECO:0007669"/>
    <property type="project" value="InterPro"/>
</dbReference>
<organism evidence="14 15">
    <name type="scientific">Coemansia thaxteri</name>
    <dbReference type="NCBI Taxonomy" id="2663907"/>
    <lineage>
        <taxon>Eukaryota</taxon>
        <taxon>Fungi</taxon>
        <taxon>Fungi incertae sedis</taxon>
        <taxon>Zoopagomycota</taxon>
        <taxon>Kickxellomycotina</taxon>
        <taxon>Kickxellomycetes</taxon>
        <taxon>Kickxellales</taxon>
        <taxon>Kickxellaceae</taxon>
        <taxon>Coemansia</taxon>
    </lineage>
</organism>
<evidence type="ECO:0000256" key="12">
    <source>
        <dbReference type="RuleBase" id="RU364017"/>
    </source>
</evidence>
<dbReference type="EC" id="3.4.24.-" evidence="12"/>
<feature type="binding site" evidence="11">
    <location>
        <position position="337"/>
    </location>
    <ligand>
        <name>Zn(2+)</name>
        <dbReference type="ChEBI" id="CHEBI:29105"/>
        <note>catalytic</note>
    </ligand>
</feature>
<proteinExistence type="inferred from homology"/>
<keyword evidence="5 11" id="KW-0479">Metal-binding</keyword>
<keyword evidence="3 12" id="KW-0964">Secreted</keyword>
<keyword evidence="15" id="KW-1185">Reference proteome</keyword>
<name>A0A9W8EHY2_9FUNG</name>
<keyword evidence="9 12" id="KW-0482">Metalloprotease</keyword>
<reference evidence="14" key="1">
    <citation type="submission" date="2022-07" db="EMBL/GenBank/DDBJ databases">
        <title>Phylogenomic reconstructions and comparative analyses of Kickxellomycotina fungi.</title>
        <authorList>
            <person name="Reynolds N.K."/>
            <person name="Stajich J.E."/>
            <person name="Barry K."/>
            <person name="Grigoriev I.V."/>
            <person name="Crous P."/>
            <person name="Smith M.E."/>
        </authorList>
    </citation>
    <scope>NUCLEOTIDE SEQUENCE</scope>
    <source>
        <strain evidence="14">IMI 214461</strain>
    </source>
</reference>
<dbReference type="OrthoDB" id="3227768at2759"/>
<dbReference type="GO" id="GO:0006508">
    <property type="term" value="P:proteolysis"/>
    <property type="evidence" value="ECO:0007669"/>
    <property type="project" value="UniProtKB-KW"/>
</dbReference>
<evidence type="ECO:0000256" key="2">
    <source>
        <dbReference type="ARBA" id="ARBA00006006"/>
    </source>
</evidence>
<dbReference type="Pfam" id="PF02128">
    <property type="entry name" value="Peptidase_M36"/>
    <property type="match status" value="2"/>
</dbReference>
<evidence type="ECO:0000256" key="6">
    <source>
        <dbReference type="ARBA" id="ARBA00022729"/>
    </source>
</evidence>
<dbReference type="Pfam" id="PF07504">
    <property type="entry name" value="FTP"/>
    <property type="match status" value="1"/>
</dbReference>
<evidence type="ECO:0000256" key="7">
    <source>
        <dbReference type="ARBA" id="ARBA00022801"/>
    </source>
</evidence>
<dbReference type="Proteomes" id="UP001150907">
    <property type="component" value="Unassembled WGS sequence"/>
</dbReference>
<evidence type="ECO:0000256" key="11">
    <source>
        <dbReference type="PIRSR" id="PIRSR601842-2"/>
    </source>
</evidence>
<evidence type="ECO:0000259" key="13">
    <source>
        <dbReference type="Pfam" id="PF07504"/>
    </source>
</evidence>
<comment type="cofactor">
    <cofactor evidence="11">
        <name>Zn(2+)</name>
        <dbReference type="ChEBI" id="CHEBI:29105"/>
    </cofactor>
    <text evidence="11">Binds 1 zinc ion per subunit.</text>
</comment>
<evidence type="ECO:0000256" key="8">
    <source>
        <dbReference type="ARBA" id="ARBA00022833"/>
    </source>
</evidence>
<evidence type="ECO:0000256" key="4">
    <source>
        <dbReference type="ARBA" id="ARBA00022670"/>
    </source>
</evidence>
<dbReference type="GO" id="GO:0008270">
    <property type="term" value="F:zinc ion binding"/>
    <property type="evidence" value="ECO:0007669"/>
    <property type="project" value="InterPro"/>
</dbReference>
<evidence type="ECO:0000313" key="15">
    <source>
        <dbReference type="Proteomes" id="UP001150907"/>
    </source>
</evidence>
<dbReference type="InterPro" id="IPR027268">
    <property type="entry name" value="Peptidase_M4/M1_CTD_sf"/>
</dbReference>
<comment type="caution">
    <text evidence="14">The sequence shown here is derived from an EMBL/GenBank/DDBJ whole genome shotgun (WGS) entry which is preliminary data.</text>
</comment>
<dbReference type="EMBL" id="JANBQF010000011">
    <property type="protein sequence ID" value="KAJ2008123.1"/>
    <property type="molecule type" value="Genomic_DNA"/>
</dbReference>
<keyword evidence="7 12" id="KW-0378">Hydrolase</keyword>
<dbReference type="PANTHER" id="PTHR33478:SF1">
    <property type="entry name" value="EXTRACELLULAR METALLOPROTEINASE MEP"/>
    <property type="match status" value="1"/>
</dbReference>
<dbReference type="PANTHER" id="PTHR33478">
    <property type="entry name" value="EXTRACELLULAR METALLOPROTEINASE MEP"/>
    <property type="match status" value="1"/>
</dbReference>
<feature type="domain" description="FTP" evidence="13">
    <location>
        <begin position="71"/>
        <end position="116"/>
    </location>
</feature>
<dbReference type="GO" id="GO:0004222">
    <property type="term" value="F:metalloendopeptidase activity"/>
    <property type="evidence" value="ECO:0007669"/>
    <property type="project" value="InterPro"/>
</dbReference>